<dbReference type="PANTHER" id="PTHR11022:SF41">
    <property type="entry name" value="PEPTIDOGLYCAN-RECOGNITION PROTEIN LC-RELATED"/>
    <property type="match status" value="1"/>
</dbReference>
<dbReference type="OrthoDB" id="10001926at2759"/>
<dbReference type="GO" id="GO:0008270">
    <property type="term" value="F:zinc ion binding"/>
    <property type="evidence" value="ECO:0007669"/>
    <property type="project" value="InterPro"/>
</dbReference>
<keyword evidence="4" id="KW-0472">Membrane</keyword>
<evidence type="ECO:0000256" key="2">
    <source>
        <dbReference type="ARBA" id="ARBA00022588"/>
    </source>
</evidence>
<dbReference type="CDD" id="cd06583">
    <property type="entry name" value="PGRP"/>
    <property type="match status" value="1"/>
</dbReference>
<dbReference type="Gene3D" id="3.40.80.10">
    <property type="entry name" value="Peptidoglycan recognition protein-like"/>
    <property type="match status" value="1"/>
</dbReference>
<feature type="transmembrane region" description="Helical" evidence="4">
    <location>
        <begin position="6"/>
        <end position="29"/>
    </location>
</feature>
<dbReference type="GO" id="GO:0008745">
    <property type="term" value="F:N-acetylmuramoyl-L-alanine amidase activity"/>
    <property type="evidence" value="ECO:0007669"/>
    <property type="project" value="InterPro"/>
</dbReference>
<gene>
    <name evidence="6" type="ORF">J437_LFUL012353</name>
</gene>
<dbReference type="SUPFAM" id="SSF55846">
    <property type="entry name" value="N-acetylmuramoyl-L-alanine amidase-like"/>
    <property type="match status" value="1"/>
</dbReference>
<comment type="similarity">
    <text evidence="1">Belongs to the N-acetylmuramoyl-L-alanine amidase 2 family.</text>
</comment>
<keyword evidence="2" id="KW-0399">Innate immunity</keyword>
<feature type="transmembrane region" description="Helical" evidence="4">
    <location>
        <begin position="111"/>
        <end position="135"/>
    </location>
</feature>
<feature type="transmembrane region" description="Helical" evidence="4">
    <location>
        <begin position="41"/>
        <end position="61"/>
    </location>
</feature>
<dbReference type="EMBL" id="KZ308271">
    <property type="protein sequence ID" value="KAG8226178.1"/>
    <property type="molecule type" value="Genomic_DNA"/>
</dbReference>
<feature type="transmembrane region" description="Helical" evidence="4">
    <location>
        <begin position="190"/>
        <end position="213"/>
    </location>
</feature>
<dbReference type="InterPro" id="IPR002502">
    <property type="entry name" value="Amidase_domain"/>
</dbReference>
<comment type="caution">
    <text evidence="6">The sequence shown here is derived from an EMBL/GenBank/DDBJ whole genome shotgun (WGS) entry which is preliminary data.</text>
</comment>
<reference evidence="6" key="2">
    <citation type="submission" date="2017-10" db="EMBL/GenBank/DDBJ databases">
        <title>Ladona fulva Genome sequencing and assembly.</title>
        <authorList>
            <person name="Murali S."/>
            <person name="Richards S."/>
            <person name="Bandaranaike D."/>
            <person name="Bellair M."/>
            <person name="Blankenburg K."/>
            <person name="Chao H."/>
            <person name="Dinh H."/>
            <person name="Doddapaneni H."/>
            <person name="Dugan-Rocha S."/>
            <person name="Elkadiri S."/>
            <person name="Gnanaolivu R."/>
            <person name="Hernandez B."/>
            <person name="Skinner E."/>
            <person name="Javaid M."/>
            <person name="Lee S."/>
            <person name="Li M."/>
            <person name="Ming W."/>
            <person name="Munidasa M."/>
            <person name="Muniz J."/>
            <person name="Nguyen L."/>
            <person name="Hughes D."/>
            <person name="Osuji N."/>
            <person name="Pu L.-L."/>
            <person name="Puazo M."/>
            <person name="Qu C."/>
            <person name="Quiroz J."/>
            <person name="Raj R."/>
            <person name="Weissenberger G."/>
            <person name="Xin Y."/>
            <person name="Zou X."/>
            <person name="Han Y."/>
            <person name="Worley K."/>
            <person name="Muzny D."/>
            <person name="Gibbs R."/>
        </authorList>
    </citation>
    <scope>NUCLEOTIDE SEQUENCE</scope>
    <source>
        <strain evidence="6">Sampled in the wild</strain>
    </source>
</reference>
<name>A0A8K0K1B8_LADFU</name>
<accession>A0A8K0K1B8</accession>
<keyword evidence="4" id="KW-1133">Transmembrane helix</keyword>
<sequence length="410" mass="46946">MTLLVLLTWYLLCLTFIASSLALLSLLLWEKNSKFSKWSSWIAFALGCLAVLTVVITAGYLGMRFRLRSAIAEPCVEFGMKNNPQSNSENVPDIALVLNYLLSEFPEVTKWASWFALTLCAFAVFFFVIFLAVLLKEDEKLRNKIPPMKAKKAFAYKSFHDYEDGDIKIISGKYGKLRPGSLKRESSLSLLNYATFGLLSAAVIWVLLLNYYVSQEEERIVPLCAPMDSPVEDPLIQDHQNHTMMTTRRLFLVPREQWSADPPRQTTTLQHPVEHVVVSYTYGEPCSSRYECTEVIKHLQKLDMDGKGWWDILQNFLVAGDNRVYEGRGWDVEGLPKDQYVNGSLLFSFVGRFMHELPPQHQLRTLRKLVDEGVRLGKISSLYKLVVDHKAVGSILEKELQTWDHYFLGE</sequence>
<keyword evidence="4" id="KW-0812">Transmembrane</keyword>
<reference evidence="6" key="1">
    <citation type="submission" date="2013-04" db="EMBL/GenBank/DDBJ databases">
        <authorList>
            <person name="Qu J."/>
            <person name="Murali S.C."/>
            <person name="Bandaranaike D."/>
            <person name="Bellair M."/>
            <person name="Blankenburg K."/>
            <person name="Chao H."/>
            <person name="Dinh H."/>
            <person name="Doddapaneni H."/>
            <person name="Downs B."/>
            <person name="Dugan-Rocha S."/>
            <person name="Elkadiri S."/>
            <person name="Gnanaolivu R.D."/>
            <person name="Hernandez B."/>
            <person name="Javaid M."/>
            <person name="Jayaseelan J.C."/>
            <person name="Lee S."/>
            <person name="Li M."/>
            <person name="Ming W."/>
            <person name="Munidasa M."/>
            <person name="Muniz J."/>
            <person name="Nguyen L."/>
            <person name="Ongeri F."/>
            <person name="Osuji N."/>
            <person name="Pu L.-L."/>
            <person name="Puazo M."/>
            <person name="Qu C."/>
            <person name="Quiroz J."/>
            <person name="Raj R."/>
            <person name="Weissenberger G."/>
            <person name="Xin Y."/>
            <person name="Zou X."/>
            <person name="Han Y."/>
            <person name="Richards S."/>
            <person name="Worley K."/>
            <person name="Muzny D."/>
            <person name="Gibbs R."/>
        </authorList>
    </citation>
    <scope>NUCLEOTIDE SEQUENCE</scope>
    <source>
        <strain evidence="6">Sampled in the wild</strain>
    </source>
</reference>
<keyword evidence="7" id="KW-1185">Reference proteome</keyword>
<dbReference type="GO" id="GO:0009253">
    <property type="term" value="P:peptidoglycan catabolic process"/>
    <property type="evidence" value="ECO:0007669"/>
    <property type="project" value="InterPro"/>
</dbReference>
<evidence type="ECO:0000256" key="4">
    <source>
        <dbReference type="SAM" id="Phobius"/>
    </source>
</evidence>
<organism evidence="6 7">
    <name type="scientific">Ladona fulva</name>
    <name type="common">Scarce chaser dragonfly</name>
    <name type="synonym">Libellula fulva</name>
    <dbReference type="NCBI Taxonomy" id="123851"/>
    <lineage>
        <taxon>Eukaryota</taxon>
        <taxon>Metazoa</taxon>
        <taxon>Ecdysozoa</taxon>
        <taxon>Arthropoda</taxon>
        <taxon>Hexapoda</taxon>
        <taxon>Insecta</taxon>
        <taxon>Pterygota</taxon>
        <taxon>Palaeoptera</taxon>
        <taxon>Odonata</taxon>
        <taxon>Epiprocta</taxon>
        <taxon>Anisoptera</taxon>
        <taxon>Libelluloidea</taxon>
        <taxon>Libellulidae</taxon>
        <taxon>Ladona</taxon>
    </lineage>
</organism>
<dbReference type="PANTHER" id="PTHR11022">
    <property type="entry name" value="PEPTIDOGLYCAN RECOGNITION PROTEIN"/>
    <property type="match status" value="1"/>
</dbReference>
<dbReference type="AlphaFoldDB" id="A0A8K0K1B8"/>
<dbReference type="SMART" id="SM00701">
    <property type="entry name" value="PGRP"/>
    <property type="match status" value="1"/>
</dbReference>
<dbReference type="GO" id="GO:0045087">
    <property type="term" value="P:innate immune response"/>
    <property type="evidence" value="ECO:0007669"/>
    <property type="project" value="UniProtKB-KW"/>
</dbReference>
<dbReference type="InterPro" id="IPR006619">
    <property type="entry name" value="PGRP_domain_met/bac"/>
</dbReference>
<dbReference type="Proteomes" id="UP000792457">
    <property type="component" value="Unassembled WGS sequence"/>
</dbReference>
<feature type="domain" description="Peptidoglycan recognition protein family" evidence="5">
    <location>
        <begin position="250"/>
        <end position="393"/>
    </location>
</feature>
<dbReference type="Pfam" id="PF01510">
    <property type="entry name" value="Amidase_2"/>
    <property type="match status" value="1"/>
</dbReference>
<protein>
    <recommendedName>
        <fullName evidence="5">Peptidoglycan recognition protein family domain-containing protein</fullName>
    </recommendedName>
</protein>
<evidence type="ECO:0000256" key="3">
    <source>
        <dbReference type="ARBA" id="ARBA00022859"/>
    </source>
</evidence>
<evidence type="ECO:0000313" key="7">
    <source>
        <dbReference type="Proteomes" id="UP000792457"/>
    </source>
</evidence>
<dbReference type="InterPro" id="IPR036505">
    <property type="entry name" value="Amidase/PGRP_sf"/>
</dbReference>
<evidence type="ECO:0000313" key="6">
    <source>
        <dbReference type="EMBL" id="KAG8226178.1"/>
    </source>
</evidence>
<keyword evidence="3" id="KW-0391">Immunity</keyword>
<dbReference type="InterPro" id="IPR015510">
    <property type="entry name" value="PGRP"/>
</dbReference>
<evidence type="ECO:0000259" key="5">
    <source>
        <dbReference type="SMART" id="SM00701"/>
    </source>
</evidence>
<evidence type="ECO:0000256" key="1">
    <source>
        <dbReference type="ARBA" id="ARBA00007553"/>
    </source>
</evidence>
<proteinExistence type="inferred from homology"/>